<gene>
    <name evidence="2" type="ORF">PV11_09614</name>
</gene>
<feature type="compositionally biased region" description="Low complexity" evidence="1">
    <location>
        <begin position="108"/>
        <end position="118"/>
    </location>
</feature>
<proteinExistence type="predicted"/>
<feature type="compositionally biased region" description="Polar residues" evidence="1">
    <location>
        <begin position="192"/>
        <end position="202"/>
    </location>
</feature>
<dbReference type="EMBL" id="KN846954">
    <property type="protein sequence ID" value="KIV77835.1"/>
    <property type="molecule type" value="Genomic_DNA"/>
</dbReference>
<dbReference type="STRING" id="1016849.A0A0D1VP58"/>
<sequence length="481" mass="51998">MNPTECEILVHVTAASGARDDKRYTSIAQGILDFQPVSITKVAEVNFIVPSPTSPAAPIRVDGGRACFNNRLQPPISLELPRPRTAPASTSSAENTGRSIPRTRRRAQSQTSSSNRSNPVFQASSSKSPQHGSGCNGSTGSSQPGSFENSLFATHGKSRKKPRLTAPDNEQAATIHYNEPQPTAPATPPNQGHTAPTSITKTGNGGASPSVPSTVSPSQPLYWANAKVAPRSPTLKPHRSRSQPVIDLTTPARLGHAVNPRRPVQQDNSPSLISKLPNEVRGPNPKGGQPKYKTHLTRTLQKLAVRVPLSKHFRPALVARDVNVLERGFWQFSVRIVEDTGAGRGRRTSADQRSTGETSSVAAARWTEKEFIQFWQNTSRFVSEGKAGWGTALVKEAMDDGTVWKIRIFIWGEVLGHIWLALWVLSDKATGRICMHWIAGDGSVIVKMLGGKDRDKASWVRKGPAKGEGGVWGIAEDIVAI</sequence>
<dbReference type="Proteomes" id="UP000053599">
    <property type="component" value="Unassembled WGS sequence"/>
</dbReference>
<accession>A0A0D1VP58</accession>
<organism evidence="2 3">
    <name type="scientific">Exophiala sideris</name>
    <dbReference type="NCBI Taxonomy" id="1016849"/>
    <lineage>
        <taxon>Eukaryota</taxon>
        <taxon>Fungi</taxon>
        <taxon>Dikarya</taxon>
        <taxon>Ascomycota</taxon>
        <taxon>Pezizomycotina</taxon>
        <taxon>Eurotiomycetes</taxon>
        <taxon>Chaetothyriomycetidae</taxon>
        <taxon>Chaetothyriales</taxon>
        <taxon>Herpotrichiellaceae</taxon>
        <taxon>Exophiala</taxon>
    </lineage>
</organism>
<dbReference type="OrthoDB" id="5395975at2759"/>
<evidence type="ECO:0000256" key="1">
    <source>
        <dbReference type="SAM" id="MobiDB-lite"/>
    </source>
</evidence>
<reference evidence="2 3" key="1">
    <citation type="submission" date="2015-01" db="EMBL/GenBank/DDBJ databases">
        <title>The Genome Sequence of Exophiala sideris CBS121828.</title>
        <authorList>
            <consortium name="The Broad Institute Genomics Platform"/>
            <person name="Cuomo C."/>
            <person name="de Hoog S."/>
            <person name="Gorbushina A."/>
            <person name="Stielow B."/>
            <person name="Teixiera M."/>
            <person name="Abouelleil A."/>
            <person name="Chapman S.B."/>
            <person name="Priest M."/>
            <person name="Young S.K."/>
            <person name="Wortman J."/>
            <person name="Nusbaum C."/>
            <person name="Birren B."/>
        </authorList>
    </citation>
    <scope>NUCLEOTIDE SEQUENCE [LARGE SCALE GENOMIC DNA]</scope>
    <source>
        <strain evidence="2 3">CBS 121828</strain>
    </source>
</reference>
<feature type="region of interest" description="Disordered" evidence="1">
    <location>
        <begin position="74"/>
        <end position="167"/>
    </location>
</feature>
<evidence type="ECO:0000313" key="3">
    <source>
        <dbReference type="Proteomes" id="UP000053599"/>
    </source>
</evidence>
<name>A0A0D1VP58_9EURO</name>
<feature type="compositionally biased region" description="Low complexity" evidence="1">
    <location>
        <begin position="208"/>
        <end position="218"/>
    </location>
</feature>
<dbReference type="HOGENOM" id="CLU_031892_2_0_1"/>
<feature type="compositionally biased region" description="Polar residues" evidence="1">
    <location>
        <begin position="119"/>
        <end position="152"/>
    </location>
</feature>
<feature type="compositionally biased region" description="Polar residues" evidence="1">
    <location>
        <begin position="87"/>
        <end position="98"/>
    </location>
</feature>
<feature type="region of interest" description="Disordered" evidence="1">
    <location>
        <begin position="259"/>
        <end position="292"/>
    </location>
</feature>
<evidence type="ECO:0000313" key="2">
    <source>
        <dbReference type="EMBL" id="KIV77835.1"/>
    </source>
</evidence>
<protein>
    <submittedName>
        <fullName evidence="2">Uncharacterized protein</fullName>
    </submittedName>
</protein>
<dbReference type="AlphaFoldDB" id="A0A0D1VP58"/>
<feature type="region of interest" description="Disordered" evidence="1">
    <location>
        <begin position="179"/>
        <end position="218"/>
    </location>
</feature>